<evidence type="ECO:0000313" key="2">
    <source>
        <dbReference type="EMBL" id="QZO00506.1"/>
    </source>
</evidence>
<evidence type="ECO:0000313" key="3">
    <source>
        <dbReference type="Proteomes" id="UP000825701"/>
    </source>
</evidence>
<reference evidence="2" key="1">
    <citation type="submission" date="2021-08" db="EMBL/GenBank/DDBJ databases">
        <authorList>
            <person name="Zhang H."/>
            <person name="Xu M."/>
            <person name="Yu Z."/>
            <person name="Yang L."/>
            <person name="Cai Y."/>
        </authorList>
    </citation>
    <scope>NUCLEOTIDE SEQUENCE</scope>
    <source>
        <strain evidence="2">CHL1</strain>
    </source>
</reference>
<protein>
    <submittedName>
        <fullName evidence="2">Uncharacterized protein</fullName>
    </submittedName>
</protein>
<feature type="region of interest" description="Disordered" evidence="1">
    <location>
        <begin position="26"/>
        <end position="50"/>
    </location>
</feature>
<organism evidence="2 3">
    <name type="scientific">Chenggangzhangella methanolivorans</name>
    <dbReference type="NCBI Taxonomy" id="1437009"/>
    <lineage>
        <taxon>Bacteria</taxon>
        <taxon>Pseudomonadati</taxon>
        <taxon>Pseudomonadota</taxon>
        <taxon>Alphaproteobacteria</taxon>
        <taxon>Hyphomicrobiales</taxon>
        <taxon>Methylopilaceae</taxon>
        <taxon>Chenggangzhangella</taxon>
    </lineage>
</organism>
<accession>A0A9E6R969</accession>
<dbReference type="AlphaFoldDB" id="A0A9E6R969"/>
<evidence type="ECO:0000256" key="1">
    <source>
        <dbReference type="SAM" id="MobiDB-lite"/>
    </source>
</evidence>
<dbReference type="EMBL" id="CP081869">
    <property type="protein sequence ID" value="QZO00506.1"/>
    <property type="molecule type" value="Genomic_DNA"/>
</dbReference>
<sequence length="50" mass="5417">MRRGFEDGAHAAFDAIDERKAASTVEAVEEVDEEAPVAKRSRRKAATAEA</sequence>
<name>A0A9E6R969_9HYPH</name>
<feature type="compositionally biased region" description="Basic residues" evidence="1">
    <location>
        <begin position="39"/>
        <end position="50"/>
    </location>
</feature>
<dbReference type="RefSeq" id="WP_261403706.1">
    <property type="nucleotide sequence ID" value="NZ_CP081869.1"/>
</dbReference>
<proteinExistence type="predicted"/>
<gene>
    <name evidence="2" type="ORF">K6K41_01845</name>
</gene>
<keyword evidence="3" id="KW-1185">Reference proteome</keyword>
<dbReference type="KEGG" id="cmet:K6K41_01845"/>
<dbReference type="Proteomes" id="UP000825701">
    <property type="component" value="Chromosome"/>
</dbReference>